<comment type="caution">
    <text evidence="1">The sequence shown here is derived from an EMBL/GenBank/DDBJ whole genome shotgun (WGS) entry which is preliminary data.</text>
</comment>
<reference evidence="1 2" key="1">
    <citation type="journal article" date="2018" name="Sci. Data">
        <title>The draft genome sequence of cork oak.</title>
        <authorList>
            <person name="Ramos A.M."/>
            <person name="Usie A."/>
            <person name="Barbosa P."/>
            <person name="Barros P.M."/>
            <person name="Capote T."/>
            <person name="Chaves I."/>
            <person name="Simoes F."/>
            <person name="Abreu I."/>
            <person name="Carrasquinho I."/>
            <person name="Faro C."/>
            <person name="Guimaraes J.B."/>
            <person name="Mendonca D."/>
            <person name="Nobrega F."/>
            <person name="Rodrigues L."/>
            <person name="Saibo N.J.M."/>
            <person name="Varela M.C."/>
            <person name="Egas C."/>
            <person name="Matos J."/>
            <person name="Miguel C.M."/>
            <person name="Oliveira M.M."/>
            <person name="Ricardo C.P."/>
            <person name="Goncalves S."/>
        </authorList>
    </citation>
    <scope>NUCLEOTIDE SEQUENCE [LARGE SCALE GENOMIC DNA]</scope>
    <source>
        <strain evidence="2">cv. HL8</strain>
    </source>
</reference>
<keyword evidence="2" id="KW-1185">Reference proteome</keyword>
<name>A0AAW0K2P4_QUESU</name>
<sequence>MAKFQIKNASALVEVRIDFEIPMEYEDEEQEYHYKDCENVVREVFESLHQVKKLIVGKWCLMVVIVNA</sequence>
<dbReference type="Proteomes" id="UP000237347">
    <property type="component" value="Unassembled WGS sequence"/>
</dbReference>
<dbReference type="EMBL" id="PKMF04000421">
    <property type="protein sequence ID" value="KAK7832581.1"/>
    <property type="molecule type" value="Genomic_DNA"/>
</dbReference>
<accession>A0AAW0K2P4</accession>
<dbReference type="AlphaFoldDB" id="A0AAW0K2P4"/>
<proteinExistence type="predicted"/>
<protein>
    <submittedName>
        <fullName evidence="1">Uncharacterized protein</fullName>
    </submittedName>
</protein>
<gene>
    <name evidence="1" type="ORF">CFP56_026283</name>
</gene>
<evidence type="ECO:0000313" key="1">
    <source>
        <dbReference type="EMBL" id="KAK7832581.1"/>
    </source>
</evidence>
<organism evidence="1 2">
    <name type="scientific">Quercus suber</name>
    <name type="common">Cork oak</name>
    <dbReference type="NCBI Taxonomy" id="58331"/>
    <lineage>
        <taxon>Eukaryota</taxon>
        <taxon>Viridiplantae</taxon>
        <taxon>Streptophyta</taxon>
        <taxon>Embryophyta</taxon>
        <taxon>Tracheophyta</taxon>
        <taxon>Spermatophyta</taxon>
        <taxon>Magnoliopsida</taxon>
        <taxon>eudicotyledons</taxon>
        <taxon>Gunneridae</taxon>
        <taxon>Pentapetalae</taxon>
        <taxon>rosids</taxon>
        <taxon>fabids</taxon>
        <taxon>Fagales</taxon>
        <taxon>Fagaceae</taxon>
        <taxon>Quercus</taxon>
    </lineage>
</organism>
<evidence type="ECO:0000313" key="2">
    <source>
        <dbReference type="Proteomes" id="UP000237347"/>
    </source>
</evidence>